<keyword evidence="1" id="KW-0472">Membrane</keyword>
<dbReference type="RefSeq" id="WP_027501085.1">
    <property type="nucleotide sequence ID" value="NZ_FOAW01000006.1"/>
</dbReference>
<sequence length="42" mass="3940">MGSSDADLAMLGTVAKVAGFGAGLLSGAGALIGLGLFLNSQS</sequence>
<evidence type="ECO:0000256" key="1">
    <source>
        <dbReference type="SAM" id="Phobius"/>
    </source>
</evidence>
<gene>
    <name evidence="2" type="ORF">SAMN05444583_10640</name>
</gene>
<dbReference type="Proteomes" id="UP000198677">
    <property type="component" value="Unassembled WGS sequence"/>
</dbReference>
<evidence type="ECO:0000313" key="2">
    <source>
        <dbReference type="EMBL" id="SEL11327.1"/>
    </source>
</evidence>
<accession>A0A1H7ML25</accession>
<reference evidence="3" key="1">
    <citation type="submission" date="2016-10" db="EMBL/GenBank/DDBJ databases">
        <authorList>
            <person name="Varghese N."/>
            <person name="Submissions S."/>
        </authorList>
    </citation>
    <scope>NUCLEOTIDE SEQUENCE [LARGE SCALE GENOMIC DNA]</scope>
    <source>
        <strain evidence="3">DSM 44675</strain>
    </source>
</reference>
<organism evidence="2 3">
    <name type="scientific">Rhodococcus maanshanensis</name>
    <dbReference type="NCBI Taxonomy" id="183556"/>
    <lineage>
        <taxon>Bacteria</taxon>
        <taxon>Bacillati</taxon>
        <taxon>Actinomycetota</taxon>
        <taxon>Actinomycetes</taxon>
        <taxon>Mycobacteriales</taxon>
        <taxon>Nocardiaceae</taxon>
        <taxon>Rhodococcus</taxon>
    </lineage>
</organism>
<keyword evidence="1" id="KW-1133">Transmembrane helix</keyword>
<keyword evidence="1" id="KW-0812">Transmembrane</keyword>
<keyword evidence="3" id="KW-1185">Reference proteome</keyword>
<proteinExistence type="predicted"/>
<protein>
    <submittedName>
        <fullName evidence="2">Uncharacterized protein</fullName>
    </submittedName>
</protein>
<dbReference type="AlphaFoldDB" id="A0A1H7ML25"/>
<name>A0A1H7ML25_9NOCA</name>
<dbReference type="EMBL" id="FOAW01000006">
    <property type="protein sequence ID" value="SEL11327.1"/>
    <property type="molecule type" value="Genomic_DNA"/>
</dbReference>
<feature type="transmembrane region" description="Helical" evidence="1">
    <location>
        <begin position="20"/>
        <end position="38"/>
    </location>
</feature>
<evidence type="ECO:0000313" key="3">
    <source>
        <dbReference type="Proteomes" id="UP000198677"/>
    </source>
</evidence>